<evidence type="ECO:0000313" key="4">
    <source>
        <dbReference type="Proteomes" id="UP001381003"/>
    </source>
</evidence>
<gene>
    <name evidence="3" type="ORF">N5P18_02410</name>
</gene>
<evidence type="ECO:0000256" key="2">
    <source>
        <dbReference type="SAM" id="Phobius"/>
    </source>
</evidence>
<dbReference type="Proteomes" id="UP001381003">
    <property type="component" value="Chromosome"/>
</dbReference>
<sequence>MSEHELEERLRRWGEGGPSHRDEPVAFAGVRARVQRRRRQRLVGVAAAAAVAVAVPLGWAAIAGTGGASTAPATELDRPACPQKLPQGADAEQVARMLPSTVKAGTGRLVPEGDVVAVTVCRYDSPYRGEALAGQRALGGDLEAMVADLREVSPRLGAAPTGCLTRGSSGSHLVRVDYEGGSAWLVTKDGRCWDTARLGKIGVESFDPVNPEIMKAYDDSTWPGMTVTGCDGRLPMRRGAADELVPGDPVGAVICPWPGGGTPRAVQDLPALVTALRAAPISAVTDAGARPVPPGSAVCGFSGDEQRVILRYTAGPDLQIMVDPGCHTSLYTQGIGAQLTPELATILGVDID</sequence>
<evidence type="ECO:0000256" key="1">
    <source>
        <dbReference type="SAM" id="MobiDB-lite"/>
    </source>
</evidence>
<reference evidence="3 4" key="1">
    <citation type="submission" date="2022-09" db="EMBL/GenBank/DDBJ databases">
        <title>Complete genome sequence of Janibacter terrae strain COS04-44, PCL-degrading bacteria isolated from oil spilled coast.</title>
        <authorList>
            <person name="Park H."/>
            <person name="Kim J.Y."/>
            <person name="An S.H."/>
            <person name="Lee C.M."/>
            <person name="Weon H.-Y."/>
        </authorList>
    </citation>
    <scope>NUCLEOTIDE SEQUENCE [LARGE SCALE GENOMIC DNA]</scope>
    <source>
        <strain evidence="3 4">COS04-44</strain>
    </source>
</reference>
<keyword evidence="2" id="KW-1133">Transmembrane helix</keyword>
<organism evidence="3 4">
    <name type="scientific">Janibacter terrae</name>
    <dbReference type="NCBI Taxonomy" id="103817"/>
    <lineage>
        <taxon>Bacteria</taxon>
        <taxon>Bacillati</taxon>
        <taxon>Actinomycetota</taxon>
        <taxon>Actinomycetes</taxon>
        <taxon>Micrococcales</taxon>
        <taxon>Intrasporangiaceae</taxon>
        <taxon>Janibacter</taxon>
    </lineage>
</organism>
<feature type="region of interest" description="Disordered" evidence="1">
    <location>
        <begin position="1"/>
        <end position="22"/>
    </location>
</feature>
<dbReference type="RefSeq" id="WP_338538574.1">
    <property type="nucleotide sequence ID" value="NZ_CP104874.1"/>
</dbReference>
<accession>A0ABZ2FHT9</accession>
<feature type="transmembrane region" description="Helical" evidence="2">
    <location>
        <begin position="42"/>
        <end position="62"/>
    </location>
</feature>
<keyword evidence="2" id="KW-0472">Membrane</keyword>
<keyword evidence="4" id="KW-1185">Reference proteome</keyword>
<keyword evidence="2" id="KW-0812">Transmembrane</keyword>
<proteinExistence type="predicted"/>
<name>A0ABZ2FHT9_9MICO</name>
<dbReference type="EMBL" id="CP104874">
    <property type="protein sequence ID" value="WWF05748.1"/>
    <property type="molecule type" value="Genomic_DNA"/>
</dbReference>
<protein>
    <submittedName>
        <fullName evidence="3">Uncharacterized protein</fullName>
    </submittedName>
</protein>
<evidence type="ECO:0000313" key="3">
    <source>
        <dbReference type="EMBL" id="WWF05748.1"/>
    </source>
</evidence>